<keyword evidence="4" id="KW-0472">Membrane</keyword>
<dbReference type="PANTHER" id="PTHR11861:SF10">
    <property type="entry name" value="TRANSMEMBRANE PROTEIN 130"/>
    <property type="match status" value="1"/>
</dbReference>
<evidence type="ECO:0000313" key="8">
    <source>
        <dbReference type="Proteomes" id="UP000824782"/>
    </source>
</evidence>
<proteinExistence type="predicted"/>
<feature type="region of interest" description="Disordered" evidence="3">
    <location>
        <begin position="414"/>
        <end position="436"/>
    </location>
</feature>
<feature type="chain" id="PRO_5043529484" description="PKD domain-containing protein" evidence="5">
    <location>
        <begin position="26"/>
        <end position="436"/>
    </location>
</feature>
<dbReference type="Pfam" id="PF00801">
    <property type="entry name" value="PKD"/>
    <property type="match status" value="1"/>
</dbReference>
<keyword evidence="2" id="KW-0325">Glycoprotein</keyword>
<dbReference type="PANTHER" id="PTHR11861">
    <property type="entry name" value="MELANOCYTE PROTEIN PMEL 17-RELATED"/>
    <property type="match status" value="1"/>
</dbReference>
<feature type="domain" description="PKD" evidence="6">
    <location>
        <begin position="177"/>
        <end position="212"/>
    </location>
</feature>
<feature type="signal peptide" evidence="5">
    <location>
        <begin position="1"/>
        <end position="25"/>
    </location>
</feature>
<evidence type="ECO:0000256" key="4">
    <source>
        <dbReference type="SAM" id="Phobius"/>
    </source>
</evidence>
<dbReference type="EMBL" id="WNYA01000008">
    <property type="protein sequence ID" value="KAG8558024.1"/>
    <property type="molecule type" value="Genomic_DNA"/>
</dbReference>
<reference evidence="7" key="1">
    <citation type="thesis" date="2020" institute="ProQuest LLC" country="789 East Eisenhower Parkway, Ann Arbor, MI, USA">
        <title>Comparative Genomics and Chromosome Evolution.</title>
        <authorList>
            <person name="Mudd A.B."/>
        </authorList>
    </citation>
    <scope>NUCLEOTIDE SEQUENCE</scope>
    <source>
        <strain evidence="7">237g6f4</strain>
        <tissue evidence="7">Blood</tissue>
    </source>
</reference>
<dbReference type="InterPro" id="IPR046846">
    <property type="entry name" value="PKAT_KLD"/>
</dbReference>
<keyword evidence="8" id="KW-1185">Reference proteome</keyword>
<keyword evidence="1 5" id="KW-0732">Signal</keyword>
<feature type="transmembrane region" description="Helical" evidence="4">
    <location>
        <begin position="339"/>
        <end position="361"/>
    </location>
</feature>
<evidence type="ECO:0000256" key="3">
    <source>
        <dbReference type="SAM" id="MobiDB-lite"/>
    </source>
</evidence>
<gene>
    <name evidence="7" type="ORF">GDO81_016823</name>
</gene>
<dbReference type="InterPro" id="IPR000601">
    <property type="entry name" value="PKD_dom"/>
</dbReference>
<dbReference type="InterPro" id="IPR035986">
    <property type="entry name" value="PKD_dom_sf"/>
</dbReference>
<dbReference type="Pfam" id="PF20433">
    <property type="entry name" value="PKAT_KLD"/>
    <property type="match status" value="1"/>
</dbReference>
<accession>A0AAV7A8T0</accession>
<name>A0AAV7A8T0_ENGPU</name>
<protein>
    <recommendedName>
        <fullName evidence="6">PKD domain-containing protein</fullName>
    </recommendedName>
</protein>
<evidence type="ECO:0000256" key="2">
    <source>
        <dbReference type="ARBA" id="ARBA00023180"/>
    </source>
</evidence>
<organism evidence="7 8">
    <name type="scientific">Engystomops pustulosus</name>
    <name type="common">Tungara frog</name>
    <name type="synonym">Physalaemus pustulosus</name>
    <dbReference type="NCBI Taxonomy" id="76066"/>
    <lineage>
        <taxon>Eukaryota</taxon>
        <taxon>Metazoa</taxon>
        <taxon>Chordata</taxon>
        <taxon>Craniata</taxon>
        <taxon>Vertebrata</taxon>
        <taxon>Euteleostomi</taxon>
        <taxon>Amphibia</taxon>
        <taxon>Batrachia</taxon>
        <taxon>Anura</taxon>
        <taxon>Neobatrachia</taxon>
        <taxon>Hyloidea</taxon>
        <taxon>Leptodactylidae</taxon>
        <taxon>Leiuperinae</taxon>
        <taxon>Engystomops</taxon>
    </lineage>
</organism>
<keyword evidence="4" id="KW-1133">Transmembrane helix</keyword>
<dbReference type="SUPFAM" id="SSF49299">
    <property type="entry name" value="PKD domain"/>
    <property type="match status" value="1"/>
</dbReference>
<evidence type="ECO:0000256" key="1">
    <source>
        <dbReference type="ARBA" id="ARBA00022729"/>
    </source>
</evidence>
<keyword evidence="4" id="KW-0812">Transmembrane</keyword>
<dbReference type="GO" id="GO:0005886">
    <property type="term" value="C:plasma membrane"/>
    <property type="evidence" value="ECO:0007669"/>
    <property type="project" value="TreeGrafter"/>
</dbReference>
<comment type="caution">
    <text evidence="7">The sequence shown here is derived from an EMBL/GenBank/DDBJ whole genome shotgun (WGS) entry which is preliminary data.</text>
</comment>
<evidence type="ECO:0000256" key="5">
    <source>
        <dbReference type="SAM" id="SignalP"/>
    </source>
</evidence>
<dbReference type="AlphaFoldDB" id="A0AAV7A8T0"/>
<dbReference type="PROSITE" id="PS50093">
    <property type="entry name" value="PKD"/>
    <property type="match status" value="1"/>
</dbReference>
<dbReference type="InterPro" id="IPR045219">
    <property type="entry name" value="PKAT"/>
</dbReference>
<evidence type="ECO:0000313" key="7">
    <source>
        <dbReference type="EMBL" id="KAG8558024.1"/>
    </source>
</evidence>
<dbReference type="Proteomes" id="UP000824782">
    <property type="component" value="Unassembled WGS sequence"/>
</dbReference>
<evidence type="ECO:0000259" key="6">
    <source>
        <dbReference type="PROSITE" id="PS50093"/>
    </source>
</evidence>
<dbReference type="CDD" id="cd00146">
    <property type="entry name" value="PKD"/>
    <property type="match status" value="1"/>
</dbReference>
<sequence length="436" mass="48087">MASSSCTLVILRLLLLAAAVSSISGYESYFLMVSSDGPITSGAQATVNASLLIANDSTTLIADPGLYHFHWIYTPLLPIHHSQKNSSASITLQCESPGYYPISVWVTERRCSACEPIARNTTELQVTRGIVGHLTASQDDINDARWRDGYFLATNRSVTLSFLIHDPSNFFKSATFTYKWILDNRTTVFTTDPIVHHNYSSEGKYRISLHVTAHLHDAEYQRHSGKKTGNVTVMLTLQDVISNISIAVPGEASAGQTVNMSLHILGSPPLTVCWLIKSDCVSLDGEDCHPVVIQDTTSVIRHHFRSAGRYCLSVKAQNEVSELLGHQSLSVTSTGVHPVWFVFPCCTFIAIAIGFIFYTLFKAGSHSPHQKSLVEVADFDFSPVSEKYEALPEYQEIPRRSLCCSHCTADSTAEDGEQSRETQPLLHAPPTRSYTL</sequence>